<sequence length="147" mass="17096">MEVWQSGYYLNRLIRAENVGTLITKTYLKILTQIMTPIFILDLGEQLIMGGFLYLQIISLISIYSLLLGMFLIVDFRFGSTVAILMVSLYLLVAVFSPFEWRVLGAFVFRETDEMWSLAAILIITVIELCWLKEIIKRKDFFGEEYD</sequence>
<organism evidence="2 3">
    <name type="scientific">Fructobacillus papyriferae</name>
    <dbReference type="NCBI Taxonomy" id="2713171"/>
    <lineage>
        <taxon>Bacteria</taxon>
        <taxon>Bacillati</taxon>
        <taxon>Bacillota</taxon>
        <taxon>Bacilli</taxon>
        <taxon>Lactobacillales</taxon>
        <taxon>Lactobacillaceae</taxon>
        <taxon>Fructobacillus</taxon>
    </lineage>
</organism>
<feature type="transmembrane region" description="Helical" evidence="1">
    <location>
        <begin position="115"/>
        <end position="132"/>
    </location>
</feature>
<evidence type="ECO:0008006" key="4">
    <source>
        <dbReference type="Google" id="ProtNLM"/>
    </source>
</evidence>
<keyword evidence="1" id="KW-0472">Membrane</keyword>
<accession>A0ABS5QPR7</accession>
<evidence type="ECO:0000256" key="1">
    <source>
        <dbReference type="SAM" id="Phobius"/>
    </source>
</evidence>
<dbReference type="Proteomes" id="UP001519418">
    <property type="component" value="Unassembled WGS sequence"/>
</dbReference>
<reference evidence="2 3" key="1">
    <citation type="submission" date="2020-02" db="EMBL/GenBank/DDBJ databases">
        <title>Fructobacillus sp. isolated from paper mulberry of Taiwan.</title>
        <authorList>
            <person name="Lin S.-T."/>
        </authorList>
    </citation>
    <scope>NUCLEOTIDE SEQUENCE [LARGE SCALE GENOMIC DNA]</scope>
    <source>
        <strain evidence="2 3">M1-10</strain>
    </source>
</reference>
<keyword evidence="1" id="KW-0812">Transmembrane</keyword>
<evidence type="ECO:0000313" key="2">
    <source>
        <dbReference type="EMBL" id="MBS9335178.1"/>
    </source>
</evidence>
<keyword evidence="3" id="KW-1185">Reference proteome</keyword>
<feature type="transmembrane region" description="Helical" evidence="1">
    <location>
        <begin position="52"/>
        <end position="74"/>
    </location>
</feature>
<feature type="transmembrane region" description="Helical" evidence="1">
    <location>
        <begin position="81"/>
        <end position="99"/>
    </location>
</feature>
<proteinExistence type="predicted"/>
<dbReference type="EMBL" id="JAAMFI010000002">
    <property type="protein sequence ID" value="MBS9335178.1"/>
    <property type="molecule type" value="Genomic_DNA"/>
</dbReference>
<name>A0ABS5QPR7_9LACO</name>
<dbReference type="RefSeq" id="WP_213819775.1">
    <property type="nucleotide sequence ID" value="NZ_JAAMFI010000002.1"/>
</dbReference>
<evidence type="ECO:0000313" key="3">
    <source>
        <dbReference type="Proteomes" id="UP001519418"/>
    </source>
</evidence>
<keyword evidence="1" id="KW-1133">Transmembrane helix</keyword>
<comment type="caution">
    <text evidence="2">The sequence shown here is derived from an EMBL/GenBank/DDBJ whole genome shotgun (WGS) entry which is preliminary data.</text>
</comment>
<gene>
    <name evidence="2" type="ORF">G6R27_03920</name>
</gene>
<protein>
    <recommendedName>
        <fullName evidence="4">DoxX family protein</fullName>
    </recommendedName>
</protein>